<organism evidence="1 2">
    <name type="scientific">Qipengyuania atrilutea</name>
    <dbReference type="NCBI Taxonomy" id="2744473"/>
    <lineage>
        <taxon>Bacteria</taxon>
        <taxon>Pseudomonadati</taxon>
        <taxon>Pseudomonadota</taxon>
        <taxon>Alphaproteobacteria</taxon>
        <taxon>Sphingomonadales</taxon>
        <taxon>Erythrobacteraceae</taxon>
        <taxon>Qipengyuania</taxon>
    </lineage>
</organism>
<dbReference type="EMBL" id="JABWGV010000001">
    <property type="protein sequence ID" value="NVD43746.1"/>
    <property type="molecule type" value="Genomic_DNA"/>
</dbReference>
<dbReference type="AlphaFoldDB" id="A0A850GZ39"/>
<gene>
    <name evidence="1" type="ORF">HUV48_01780</name>
</gene>
<comment type="caution">
    <text evidence="1">The sequence shown here is derived from an EMBL/GenBank/DDBJ whole genome shotgun (WGS) entry which is preliminary data.</text>
</comment>
<reference evidence="1 2" key="1">
    <citation type="submission" date="2020-06" db="EMBL/GenBank/DDBJ databases">
        <title>Altererythrobacter sp. HHU K3-1.</title>
        <authorList>
            <person name="Zhang D."/>
            <person name="Xue H."/>
        </authorList>
    </citation>
    <scope>NUCLEOTIDE SEQUENCE [LARGE SCALE GENOMIC DNA]</scope>
    <source>
        <strain evidence="1 2">HHU K3-1</strain>
    </source>
</reference>
<name>A0A850GZ39_9SPHN</name>
<keyword evidence="2" id="KW-1185">Reference proteome</keyword>
<evidence type="ECO:0000313" key="2">
    <source>
        <dbReference type="Proteomes" id="UP000561438"/>
    </source>
</evidence>
<dbReference type="Proteomes" id="UP000561438">
    <property type="component" value="Unassembled WGS sequence"/>
</dbReference>
<proteinExistence type="predicted"/>
<evidence type="ECO:0000313" key="1">
    <source>
        <dbReference type="EMBL" id="NVD43746.1"/>
    </source>
</evidence>
<protein>
    <submittedName>
        <fullName evidence="1">Uncharacterized protein</fullName>
    </submittedName>
</protein>
<accession>A0A850GZ39</accession>
<dbReference type="RefSeq" id="WP_176266049.1">
    <property type="nucleotide sequence ID" value="NZ_JABWGV010000001.1"/>
</dbReference>
<sequence length="110" mass="12405">MTRPLEAQLREDKAMRDAAYTLVRTDIAHLKADWAEKGIGARTVDRLKDGASEVYEEAVDVASDHRGVLAALLAAVGLWFARNPIMSLFLDDDEIDEEEADDDLYAYERY</sequence>